<evidence type="ECO:0000313" key="6">
    <source>
        <dbReference type="Proteomes" id="UP000182692"/>
    </source>
</evidence>
<sequence>MGVIIGRLTLALRRIKNDENFNLLTDILETLRFRGSIFLSSNLSAPWGISLDEKSYPRFHITMKGSCFFGVNGQEHVQANEMELVFLPNGDKHWVADNPDNHKTPSESMIEACSLNDPKFQEGPTTHKLMCGMVKFDDDLSHPLLDALPSILHFKSIAHDSPVWNLITLIDQQIQELGNHDNLIIDKLTEVLFIMLLRSYLSEDAEIFDFLGTTRDKRILKALSLMHTQPDNDWTLDELGKQIGMSRATIVRHFQDAVGMAPIAYLNHWRRLKAYQAIRYTDESIDKIAISLGFTSGQTLSRAMIREMGISPGELRKQKKS</sequence>
<dbReference type="InterPro" id="IPR050204">
    <property type="entry name" value="AraC_XylS_family_regulators"/>
</dbReference>
<gene>
    <name evidence="5" type="ORF">SAMN03084138_04642</name>
</gene>
<evidence type="ECO:0000256" key="3">
    <source>
        <dbReference type="ARBA" id="ARBA00023163"/>
    </source>
</evidence>
<evidence type="ECO:0000256" key="1">
    <source>
        <dbReference type="ARBA" id="ARBA00023015"/>
    </source>
</evidence>
<evidence type="ECO:0000256" key="2">
    <source>
        <dbReference type="ARBA" id="ARBA00023125"/>
    </source>
</evidence>
<dbReference type="EMBL" id="FOWR01000061">
    <property type="protein sequence ID" value="SFQ29810.1"/>
    <property type="molecule type" value="Genomic_DNA"/>
</dbReference>
<name>A0A1I5XCW4_9GAMM</name>
<feature type="domain" description="HTH araC/xylS-type" evidence="4">
    <location>
        <begin position="220"/>
        <end position="318"/>
    </location>
</feature>
<dbReference type="InterPro" id="IPR032783">
    <property type="entry name" value="AraC_lig"/>
</dbReference>
<dbReference type="GO" id="GO:0003700">
    <property type="term" value="F:DNA-binding transcription factor activity"/>
    <property type="evidence" value="ECO:0007669"/>
    <property type="project" value="InterPro"/>
</dbReference>
<dbReference type="Gene3D" id="1.10.10.60">
    <property type="entry name" value="Homeodomain-like"/>
    <property type="match status" value="1"/>
</dbReference>
<dbReference type="OrthoDB" id="9783876at2"/>
<dbReference type="Pfam" id="PF12833">
    <property type="entry name" value="HTH_18"/>
    <property type="match status" value="1"/>
</dbReference>
<dbReference type="STRING" id="1121869.SAMN03084138_04642"/>
<dbReference type="SMART" id="SM00342">
    <property type="entry name" value="HTH_ARAC"/>
    <property type="match status" value="1"/>
</dbReference>
<accession>A0A1I5XCW4</accession>
<dbReference type="PANTHER" id="PTHR46796">
    <property type="entry name" value="HTH-TYPE TRANSCRIPTIONAL ACTIVATOR RHAS-RELATED"/>
    <property type="match status" value="1"/>
</dbReference>
<protein>
    <submittedName>
        <fullName evidence="5">Transcriptional regulator, AraC family</fullName>
    </submittedName>
</protein>
<dbReference type="InterPro" id="IPR009057">
    <property type="entry name" value="Homeodomain-like_sf"/>
</dbReference>
<proteinExistence type="predicted"/>
<dbReference type="GO" id="GO:0043565">
    <property type="term" value="F:sequence-specific DNA binding"/>
    <property type="evidence" value="ECO:0007669"/>
    <property type="project" value="InterPro"/>
</dbReference>
<dbReference type="GeneID" id="35869697"/>
<dbReference type="AlphaFoldDB" id="A0A1I5XCW4"/>
<dbReference type="PANTHER" id="PTHR46796:SF7">
    <property type="entry name" value="ARAC FAMILY TRANSCRIPTIONAL REGULATOR"/>
    <property type="match status" value="1"/>
</dbReference>
<keyword evidence="3" id="KW-0804">Transcription</keyword>
<keyword evidence="2" id="KW-0238">DNA-binding</keyword>
<dbReference type="PROSITE" id="PS01124">
    <property type="entry name" value="HTH_ARAC_FAMILY_2"/>
    <property type="match status" value="1"/>
</dbReference>
<evidence type="ECO:0000313" key="5">
    <source>
        <dbReference type="EMBL" id="SFQ29810.1"/>
    </source>
</evidence>
<keyword evidence="1" id="KW-0805">Transcription regulation</keyword>
<reference evidence="5 6" key="1">
    <citation type="submission" date="2016-10" db="EMBL/GenBank/DDBJ databases">
        <authorList>
            <person name="de Groot N.N."/>
        </authorList>
    </citation>
    <scope>NUCLEOTIDE SEQUENCE [LARGE SCALE GENOMIC DNA]</scope>
    <source>
        <strain evidence="5 6">DSM 15893</strain>
    </source>
</reference>
<organism evidence="5 6">
    <name type="scientific">Enterovibrio norvegicus DSM 15893</name>
    <dbReference type="NCBI Taxonomy" id="1121869"/>
    <lineage>
        <taxon>Bacteria</taxon>
        <taxon>Pseudomonadati</taxon>
        <taxon>Pseudomonadota</taxon>
        <taxon>Gammaproteobacteria</taxon>
        <taxon>Vibrionales</taxon>
        <taxon>Vibrionaceae</taxon>
        <taxon>Enterovibrio</taxon>
    </lineage>
</organism>
<dbReference type="SUPFAM" id="SSF46689">
    <property type="entry name" value="Homeodomain-like"/>
    <property type="match status" value="2"/>
</dbReference>
<dbReference type="RefSeq" id="WP_074928807.1">
    <property type="nucleotide sequence ID" value="NZ_FOWR01000061.1"/>
</dbReference>
<dbReference type="Proteomes" id="UP000182692">
    <property type="component" value="Unassembled WGS sequence"/>
</dbReference>
<dbReference type="Pfam" id="PF12852">
    <property type="entry name" value="Cupin_6"/>
    <property type="match status" value="1"/>
</dbReference>
<evidence type="ECO:0000259" key="4">
    <source>
        <dbReference type="PROSITE" id="PS01124"/>
    </source>
</evidence>
<dbReference type="InterPro" id="IPR018060">
    <property type="entry name" value="HTH_AraC"/>
</dbReference>